<sequence>MTYTHHVVNESLRLASVAPGMLRRAIKDIQVEGYTIPKGWTIMVVLAAVQLNPNTYKDPLAFDPSRWDNTGAIATAKNFIAFGGGLRSCAGAEFSRVLMPVFLHFLVAK</sequence>
<keyword evidence="2" id="KW-1185">Reference proteome</keyword>
<dbReference type="Proteomes" id="UP000006729">
    <property type="component" value="Chromosome 2"/>
</dbReference>
<accession>A0ACC0TB59</accession>
<evidence type="ECO:0000313" key="1">
    <source>
        <dbReference type="EMBL" id="KAI9398834.1"/>
    </source>
</evidence>
<evidence type="ECO:0000313" key="2">
    <source>
        <dbReference type="Proteomes" id="UP000006729"/>
    </source>
</evidence>
<gene>
    <name evidence="1" type="ORF">POPTR_002G010532v4</name>
</gene>
<comment type="caution">
    <text evidence="1">The sequence shown here is derived from an EMBL/GenBank/DDBJ whole genome shotgun (WGS) entry which is preliminary data.</text>
</comment>
<reference evidence="1 2" key="1">
    <citation type="journal article" date="2006" name="Science">
        <title>The genome of black cottonwood, Populus trichocarpa (Torr. &amp; Gray).</title>
        <authorList>
            <person name="Tuskan G.A."/>
            <person name="Difazio S."/>
            <person name="Jansson S."/>
            <person name="Bohlmann J."/>
            <person name="Grigoriev I."/>
            <person name="Hellsten U."/>
            <person name="Putnam N."/>
            <person name="Ralph S."/>
            <person name="Rombauts S."/>
            <person name="Salamov A."/>
            <person name="Schein J."/>
            <person name="Sterck L."/>
            <person name="Aerts A."/>
            <person name="Bhalerao R.R."/>
            <person name="Bhalerao R.P."/>
            <person name="Blaudez D."/>
            <person name="Boerjan W."/>
            <person name="Brun A."/>
            <person name="Brunner A."/>
            <person name="Busov V."/>
            <person name="Campbell M."/>
            <person name="Carlson J."/>
            <person name="Chalot M."/>
            <person name="Chapman J."/>
            <person name="Chen G.L."/>
            <person name="Cooper D."/>
            <person name="Coutinho P.M."/>
            <person name="Couturier J."/>
            <person name="Covert S."/>
            <person name="Cronk Q."/>
            <person name="Cunningham R."/>
            <person name="Davis J."/>
            <person name="Degroeve S."/>
            <person name="Dejardin A."/>
            <person name="Depamphilis C."/>
            <person name="Detter J."/>
            <person name="Dirks B."/>
            <person name="Dubchak I."/>
            <person name="Duplessis S."/>
            <person name="Ehlting J."/>
            <person name="Ellis B."/>
            <person name="Gendler K."/>
            <person name="Goodstein D."/>
            <person name="Gribskov M."/>
            <person name="Grimwood J."/>
            <person name="Groover A."/>
            <person name="Gunter L."/>
            <person name="Hamberger B."/>
            <person name="Heinze B."/>
            <person name="Helariutta Y."/>
            <person name="Henrissat B."/>
            <person name="Holligan D."/>
            <person name="Holt R."/>
            <person name="Huang W."/>
            <person name="Islam-Faridi N."/>
            <person name="Jones S."/>
            <person name="Jones-Rhoades M."/>
            <person name="Jorgensen R."/>
            <person name="Joshi C."/>
            <person name="Kangasjarvi J."/>
            <person name="Karlsson J."/>
            <person name="Kelleher C."/>
            <person name="Kirkpatrick R."/>
            <person name="Kirst M."/>
            <person name="Kohler A."/>
            <person name="Kalluri U."/>
            <person name="Larimer F."/>
            <person name="Leebens-Mack J."/>
            <person name="Leple J.C."/>
            <person name="Locascio P."/>
            <person name="Lou Y."/>
            <person name="Lucas S."/>
            <person name="Martin F."/>
            <person name="Montanini B."/>
            <person name="Napoli C."/>
            <person name="Nelson D.R."/>
            <person name="Nelson C."/>
            <person name="Nieminen K."/>
            <person name="Nilsson O."/>
            <person name="Pereda V."/>
            <person name="Peter G."/>
            <person name="Philippe R."/>
            <person name="Pilate G."/>
            <person name="Poliakov A."/>
            <person name="Razumovskaya J."/>
            <person name="Richardson P."/>
            <person name="Rinaldi C."/>
            <person name="Ritland K."/>
            <person name="Rouze P."/>
            <person name="Ryaboy D."/>
            <person name="Schmutz J."/>
            <person name="Schrader J."/>
            <person name="Segerman B."/>
            <person name="Shin H."/>
            <person name="Siddiqui A."/>
            <person name="Sterky F."/>
            <person name="Terry A."/>
            <person name="Tsai C.J."/>
            <person name="Uberbacher E."/>
            <person name="Unneberg P."/>
            <person name="Vahala J."/>
            <person name="Wall K."/>
            <person name="Wessler S."/>
            <person name="Yang G."/>
            <person name="Yin T."/>
            <person name="Douglas C."/>
            <person name="Marra M."/>
            <person name="Sandberg G."/>
            <person name="Van de Peer Y."/>
            <person name="Rokhsar D."/>
        </authorList>
    </citation>
    <scope>NUCLEOTIDE SEQUENCE [LARGE SCALE GENOMIC DNA]</scope>
    <source>
        <strain evidence="2">cv. Nisqually</strain>
    </source>
</reference>
<organism evidence="1 2">
    <name type="scientific">Populus trichocarpa</name>
    <name type="common">Western balsam poplar</name>
    <name type="synonym">Populus balsamifera subsp. trichocarpa</name>
    <dbReference type="NCBI Taxonomy" id="3694"/>
    <lineage>
        <taxon>Eukaryota</taxon>
        <taxon>Viridiplantae</taxon>
        <taxon>Streptophyta</taxon>
        <taxon>Embryophyta</taxon>
        <taxon>Tracheophyta</taxon>
        <taxon>Spermatophyta</taxon>
        <taxon>Magnoliopsida</taxon>
        <taxon>eudicotyledons</taxon>
        <taxon>Gunneridae</taxon>
        <taxon>Pentapetalae</taxon>
        <taxon>rosids</taxon>
        <taxon>fabids</taxon>
        <taxon>Malpighiales</taxon>
        <taxon>Salicaceae</taxon>
        <taxon>Saliceae</taxon>
        <taxon>Populus</taxon>
    </lineage>
</organism>
<protein>
    <submittedName>
        <fullName evidence="1">Uncharacterized protein</fullName>
    </submittedName>
</protein>
<name>A0ACC0TB59_POPTR</name>
<proteinExistence type="predicted"/>
<dbReference type="EMBL" id="CM009291">
    <property type="protein sequence ID" value="KAI9398834.1"/>
    <property type="molecule type" value="Genomic_DNA"/>
</dbReference>